<accession>A0A0B6XZL9</accession>
<dbReference type="PANTHER" id="PTHR13501">
    <property type="entry name" value="CHLOROPLAST 50S RIBOSOMAL PROTEIN L22-RELATED"/>
    <property type="match status" value="1"/>
</dbReference>
<evidence type="ECO:0000256" key="6">
    <source>
        <dbReference type="RuleBase" id="RU004005"/>
    </source>
</evidence>
<evidence type="ECO:0000256" key="1">
    <source>
        <dbReference type="ARBA" id="ARBA00009451"/>
    </source>
</evidence>
<dbReference type="EMBL" id="HACG01002086">
    <property type="protein sequence ID" value="CEK48951.1"/>
    <property type="molecule type" value="Transcribed_RNA"/>
</dbReference>
<dbReference type="GO" id="GO:0005762">
    <property type="term" value="C:mitochondrial large ribosomal subunit"/>
    <property type="evidence" value="ECO:0007669"/>
    <property type="project" value="TreeGrafter"/>
</dbReference>
<evidence type="ECO:0000256" key="3">
    <source>
        <dbReference type="ARBA" id="ARBA00023274"/>
    </source>
</evidence>
<gene>
    <name evidence="7" type="primary">ORF5797</name>
</gene>
<dbReference type="InterPro" id="IPR001063">
    <property type="entry name" value="Ribosomal_uL22"/>
</dbReference>
<dbReference type="Pfam" id="PF00237">
    <property type="entry name" value="Ribosomal_L22"/>
    <property type="match status" value="1"/>
</dbReference>
<protein>
    <recommendedName>
        <fullName evidence="4">Large ribosomal subunit protein uL22m</fullName>
    </recommendedName>
    <alternativeName>
        <fullName evidence="5">39S ribosomal protein L22, mitochondrial</fullName>
    </alternativeName>
</protein>
<dbReference type="Gene3D" id="3.90.470.10">
    <property type="entry name" value="Ribosomal protein L22/L17"/>
    <property type="match status" value="1"/>
</dbReference>
<keyword evidence="2 6" id="KW-0689">Ribosomal protein</keyword>
<dbReference type="PANTHER" id="PTHR13501:SF8">
    <property type="entry name" value="LARGE RIBOSOMAL SUBUNIT PROTEIN UL22M"/>
    <property type="match status" value="1"/>
</dbReference>
<evidence type="ECO:0000313" key="7">
    <source>
        <dbReference type="EMBL" id="CEK48951.1"/>
    </source>
</evidence>
<proteinExistence type="inferred from homology"/>
<dbReference type="InterPro" id="IPR047867">
    <property type="entry name" value="Ribosomal_uL22_bac/org-type"/>
</dbReference>
<dbReference type="InterPro" id="IPR036394">
    <property type="entry name" value="Ribosomal_uL22_sf"/>
</dbReference>
<organism evidence="7">
    <name type="scientific">Arion vulgaris</name>
    <dbReference type="NCBI Taxonomy" id="1028688"/>
    <lineage>
        <taxon>Eukaryota</taxon>
        <taxon>Metazoa</taxon>
        <taxon>Spiralia</taxon>
        <taxon>Lophotrochozoa</taxon>
        <taxon>Mollusca</taxon>
        <taxon>Gastropoda</taxon>
        <taxon>Heterobranchia</taxon>
        <taxon>Euthyneura</taxon>
        <taxon>Panpulmonata</taxon>
        <taxon>Eupulmonata</taxon>
        <taxon>Stylommatophora</taxon>
        <taxon>Helicina</taxon>
        <taxon>Arionoidea</taxon>
        <taxon>Arionidae</taxon>
        <taxon>Arion</taxon>
    </lineage>
</organism>
<evidence type="ECO:0000256" key="2">
    <source>
        <dbReference type="ARBA" id="ARBA00022980"/>
    </source>
</evidence>
<dbReference type="GO" id="GO:0003735">
    <property type="term" value="F:structural constituent of ribosome"/>
    <property type="evidence" value="ECO:0007669"/>
    <property type="project" value="InterPro"/>
</dbReference>
<evidence type="ECO:0000256" key="5">
    <source>
        <dbReference type="ARBA" id="ARBA00035506"/>
    </source>
</evidence>
<reference evidence="7" key="1">
    <citation type="submission" date="2014-12" db="EMBL/GenBank/DDBJ databases">
        <title>Insight into the proteome of Arion vulgaris.</title>
        <authorList>
            <person name="Aradska J."/>
            <person name="Bulat T."/>
            <person name="Smidak R."/>
            <person name="Sarate P."/>
            <person name="Gangsoo J."/>
            <person name="Sialana F."/>
            <person name="Bilban M."/>
            <person name="Lubec G."/>
        </authorList>
    </citation>
    <scope>NUCLEOTIDE SEQUENCE</scope>
    <source>
        <tissue evidence="7">Skin</tissue>
    </source>
</reference>
<dbReference type="AlphaFoldDB" id="A0A0B6XZL9"/>
<keyword evidence="3 6" id="KW-0687">Ribonucleoprotein</keyword>
<evidence type="ECO:0000256" key="4">
    <source>
        <dbReference type="ARBA" id="ARBA00035286"/>
    </source>
</evidence>
<dbReference type="SUPFAM" id="SSF54843">
    <property type="entry name" value="Ribosomal protein L22"/>
    <property type="match status" value="1"/>
</dbReference>
<name>A0A0B6XZL9_9EUPU</name>
<sequence length="193" mass="22065">MATFRLSLQFLSSTRVCQSFCATVLHSKVSSSVSRLFSPTSALVVLQSQSSSCNSLYHTTTHRLSYRNTEFDENTPKRIGRAELSSPRWDRYNEVVYPPTQPGEPERPAEICHSRFQIKYSTKKMWYVSVMVRGLSIDEAIKQLAFHKRKGAAHVKEVIEEAQEMAVRDHNVEFKSNLWIADSYCTKGLIVKV</sequence>
<comment type="similarity">
    <text evidence="1 6">Belongs to the universal ribosomal protein uL22 family.</text>
</comment>
<dbReference type="GO" id="GO:0006412">
    <property type="term" value="P:translation"/>
    <property type="evidence" value="ECO:0007669"/>
    <property type="project" value="InterPro"/>
</dbReference>